<sequence>MSNRIIERIKKCLAHANNSNPHERATALRQAQNLMAKHGLTDMDITLSEVRTELKATGAGKKMPAYIGVLGTMVAEAFGAKMICRNLYKSGRWVGHIEFYGIGEVAEVSGYAFDVLRRQLKRDRDAYLASLDKRLKRSTKTRRGDVYAVGWVLTAGEQIKPRERSEKESSVMAAYEKERWPTPLNDAKVINRASKLQRNDHGALLTGIGDGKKVQFYQGVNASERAQLTSP</sequence>
<evidence type="ECO:0000259" key="2">
    <source>
        <dbReference type="Pfam" id="PF23771"/>
    </source>
</evidence>
<gene>
    <name evidence="3" type="ORF">SIL78_18710</name>
</gene>
<dbReference type="InterPro" id="IPR024498">
    <property type="entry name" value="DUF2786"/>
</dbReference>
<dbReference type="GeneID" id="303167571"/>
<dbReference type="PIRSF" id="PIRSF028111">
    <property type="entry name" value="UCP028111"/>
    <property type="match status" value="1"/>
</dbReference>
<organism evidence="3 4">
    <name type="scientific">Vreelandella alkaliphila</name>
    <dbReference type="NCBI Taxonomy" id="272774"/>
    <lineage>
        <taxon>Bacteria</taxon>
        <taxon>Pseudomonadati</taxon>
        <taxon>Pseudomonadota</taxon>
        <taxon>Gammaproteobacteria</taxon>
        <taxon>Oceanospirillales</taxon>
        <taxon>Halomonadaceae</taxon>
        <taxon>Vreelandella</taxon>
    </lineage>
</organism>
<dbReference type="EMBL" id="JAWXXT010000002">
    <property type="protein sequence ID" value="MDX5979583.1"/>
    <property type="molecule type" value="Genomic_DNA"/>
</dbReference>
<evidence type="ECO:0000313" key="3">
    <source>
        <dbReference type="EMBL" id="MDX5979583.1"/>
    </source>
</evidence>
<protein>
    <submittedName>
        <fullName evidence="3">DUF2786 domain-containing protein</fullName>
    </submittedName>
</protein>
<dbReference type="InterPro" id="IPR055592">
    <property type="entry name" value="DUF7168"/>
</dbReference>
<feature type="domain" description="DUF2786" evidence="1">
    <location>
        <begin position="4"/>
        <end position="41"/>
    </location>
</feature>
<proteinExistence type="predicted"/>
<comment type="caution">
    <text evidence="3">The sequence shown here is derived from an EMBL/GenBank/DDBJ whole genome shotgun (WGS) entry which is preliminary data.</text>
</comment>
<feature type="domain" description="DUF7168" evidence="2">
    <location>
        <begin position="46"/>
        <end position="179"/>
    </location>
</feature>
<dbReference type="AlphaFoldDB" id="A0AAJ2S4H5"/>
<dbReference type="Pfam" id="PF10979">
    <property type="entry name" value="DUF2786"/>
    <property type="match status" value="1"/>
</dbReference>
<evidence type="ECO:0000259" key="1">
    <source>
        <dbReference type="Pfam" id="PF10979"/>
    </source>
</evidence>
<dbReference type="Pfam" id="PF23771">
    <property type="entry name" value="DUF7168"/>
    <property type="match status" value="1"/>
</dbReference>
<dbReference type="Proteomes" id="UP001276761">
    <property type="component" value="Unassembled WGS sequence"/>
</dbReference>
<reference evidence="3" key="1">
    <citation type="submission" date="2023-11" db="EMBL/GenBank/DDBJ databases">
        <title>MicrobeMod: A computational toolkit for identifying prokaryotic methylation and restriction-modification with nanopore sequencing.</title>
        <authorList>
            <person name="Crits-Christoph A."/>
            <person name="Kang S.C."/>
            <person name="Lee H."/>
            <person name="Ostrov N."/>
        </authorList>
    </citation>
    <scope>NUCLEOTIDE SEQUENCE</scope>
    <source>
        <strain evidence="3">ATCC BAA-953</strain>
    </source>
</reference>
<name>A0AAJ2S4H5_9GAMM</name>
<evidence type="ECO:0000313" key="4">
    <source>
        <dbReference type="Proteomes" id="UP001276761"/>
    </source>
</evidence>
<accession>A0AAJ2S4H5</accession>
<dbReference type="InterPro" id="IPR016868">
    <property type="entry name" value="Phage_B3_Orf5"/>
</dbReference>
<dbReference type="RefSeq" id="WP_198349985.1">
    <property type="nucleotide sequence ID" value="NZ_JABASV010000012.1"/>
</dbReference>